<dbReference type="OrthoDB" id="1827575at2759"/>
<feature type="compositionally biased region" description="Acidic residues" evidence="1">
    <location>
        <begin position="16"/>
        <end position="25"/>
    </location>
</feature>
<reference evidence="2 3" key="1">
    <citation type="submission" date="2018-02" db="EMBL/GenBank/DDBJ databases">
        <title>Draft genome of wild Prunus yedoensis var. nudiflora.</title>
        <authorList>
            <person name="Baek S."/>
            <person name="Kim J.-H."/>
            <person name="Choi K."/>
            <person name="Kim G.-B."/>
            <person name="Cho A."/>
            <person name="Jang H."/>
            <person name="Shin C.-H."/>
            <person name="Yu H.-J."/>
            <person name="Mun J.-H."/>
        </authorList>
    </citation>
    <scope>NUCLEOTIDE SEQUENCE [LARGE SCALE GENOMIC DNA]</scope>
    <source>
        <strain evidence="3">cv. Jeju island</strain>
        <tissue evidence="2">Leaf</tissue>
    </source>
</reference>
<dbReference type="STRING" id="2094558.A0A314ZIJ1"/>
<gene>
    <name evidence="2" type="ORF">Pyn_26813</name>
</gene>
<evidence type="ECO:0000313" key="3">
    <source>
        <dbReference type="Proteomes" id="UP000250321"/>
    </source>
</evidence>
<dbReference type="Proteomes" id="UP000250321">
    <property type="component" value="Unassembled WGS sequence"/>
</dbReference>
<evidence type="ECO:0000256" key="1">
    <source>
        <dbReference type="SAM" id="MobiDB-lite"/>
    </source>
</evidence>
<accession>A0A314ZIJ1</accession>
<protein>
    <submittedName>
        <fullName evidence="2">Uncharacterized protein</fullName>
    </submittedName>
</protein>
<keyword evidence="3" id="KW-1185">Reference proteome</keyword>
<dbReference type="EMBL" id="PJQY01001530">
    <property type="protein sequence ID" value="PQQ01786.1"/>
    <property type="molecule type" value="Genomic_DNA"/>
</dbReference>
<feature type="compositionally biased region" description="Basic and acidic residues" evidence="1">
    <location>
        <begin position="46"/>
        <end position="56"/>
    </location>
</feature>
<comment type="caution">
    <text evidence="2">The sequence shown here is derived from an EMBL/GenBank/DDBJ whole genome shotgun (WGS) entry which is preliminary data.</text>
</comment>
<sequence>MSTSEPSDSVVAMLIDGEEEQEEQQQTDGQTPMPERPEILPSQSSNKRDEGEEGSRKRVFSVSNSEGFFCPICMESWSSQGDHQVSKVVFFRNGLLITLGEAIVLLLMSL</sequence>
<feature type="region of interest" description="Disordered" evidence="1">
    <location>
        <begin position="1"/>
        <end position="59"/>
    </location>
</feature>
<proteinExistence type="predicted"/>
<dbReference type="AlphaFoldDB" id="A0A314ZIJ1"/>
<organism evidence="2 3">
    <name type="scientific">Prunus yedoensis var. nudiflora</name>
    <dbReference type="NCBI Taxonomy" id="2094558"/>
    <lineage>
        <taxon>Eukaryota</taxon>
        <taxon>Viridiplantae</taxon>
        <taxon>Streptophyta</taxon>
        <taxon>Embryophyta</taxon>
        <taxon>Tracheophyta</taxon>
        <taxon>Spermatophyta</taxon>
        <taxon>Magnoliopsida</taxon>
        <taxon>eudicotyledons</taxon>
        <taxon>Gunneridae</taxon>
        <taxon>Pentapetalae</taxon>
        <taxon>rosids</taxon>
        <taxon>fabids</taxon>
        <taxon>Rosales</taxon>
        <taxon>Rosaceae</taxon>
        <taxon>Amygdaloideae</taxon>
        <taxon>Amygdaleae</taxon>
        <taxon>Prunus</taxon>
    </lineage>
</organism>
<name>A0A314ZIJ1_PRUYE</name>
<evidence type="ECO:0000313" key="2">
    <source>
        <dbReference type="EMBL" id="PQQ01786.1"/>
    </source>
</evidence>